<dbReference type="RefSeq" id="WP_168058760.1">
    <property type="nucleotide sequence ID" value="NZ_VTOW01000001.1"/>
</dbReference>
<accession>A0A7X6DNP0</accession>
<proteinExistence type="predicted"/>
<evidence type="ECO:0000313" key="2">
    <source>
        <dbReference type="Proteomes" id="UP000534783"/>
    </source>
</evidence>
<dbReference type="EMBL" id="VTOW01000001">
    <property type="protein sequence ID" value="NKE70515.1"/>
    <property type="molecule type" value="Genomic_DNA"/>
</dbReference>
<evidence type="ECO:0000313" key="1">
    <source>
        <dbReference type="EMBL" id="NKE70515.1"/>
    </source>
</evidence>
<keyword evidence="2" id="KW-1185">Reference proteome</keyword>
<reference evidence="1 2" key="1">
    <citation type="journal article" date="2020" name="Nature">
        <title>Bacterial chemolithoautotrophy via manganese oxidation.</title>
        <authorList>
            <person name="Yu H."/>
            <person name="Leadbetter J.R."/>
        </authorList>
    </citation>
    <scope>NUCLEOTIDE SEQUENCE [LARGE SCALE GENOMIC DNA]</scope>
    <source>
        <strain evidence="1 2">Mn-1</strain>
    </source>
</reference>
<dbReference type="Proteomes" id="UP000534783">
    <property type="component" value="Unassembled WGS sequence"/>
</dbReference>
<sequence length="614" mass="69189">MEKKRCLCIGMLFIFFLPTVFFFPSRADGRLLNLGGSVDLSYGHIRTTQQEAVTETDFLQQRYNLHNFGEIIDPRIGTFSLSGTFLSQDTKTSGNFTDQNFNFTDYSLGLNLFPYISPFSFYAQRVTRSNQLDTVVKDTITTYGANWSLSIPRLPRLALSYNQSELKANDRDRLPDTVSRYFNAESSGRIGETTVIGRYQYNQTDVARIDGEVDSIDGHAVNLNTESRLASDLSLSTFARYADVGGTNAPGLTFAQERAVGASVFYTPSVFWDTHARVEYAETPDTIDFNRLNAFWSASIRPTELLDMVTSLRYFQFEVNGTTTSSPFADYVLNYRPFFGLSTGFGASMGMTETEGNGAELSSFYQRYRGYANYTRSVEILRYSASYALSYGTADTSRANLAGPQEDDLRDLMNTITLGVENTQIRIIHIALAYTFNDINRDGPTLQEEDDQRSHTFQVNADSSYFRGLIFRDDSLFLQGSTSLTRIEGFGPTGSSFLIDARGSYYFLGGGLLAAGWTRQNYPEGFYLDSDIFFEEIQWSFYLGNTNLTVGARDSHQRGDGNSSLDRDTLEFTTVLAYQIGKFIFNLDHRWANDRSAGMTYRSETIFARATRVF</sequence>
<comment type="caution">
    <text evidence="1">The sequence shown here is derived from an EMBL/GenBank/DDBJ whole genome shotgun (WGS) entry which is preliminary data.</text>
</comment>
<organism evidence="1 2">
    <name type="scientific">Candidatus Manganitrophus noduliformans</name>
    <dbReference type="NCBI Taxonomy" id="2606439"/>
    <lineage>
        <taxon>Bacteria</taxon>
        <taxon>Pseudomonadati</taxon>
        <taxon>Nitrospirota</taxon>
        <taxon>Nitrospiria</taxon>
        <taxon>Candidatus Troglogloeales</taxon>
        <taxon>Candidatus Manganitrophaceae</taxon>
        <taxon>Candidatus Manganitrophus</taxon>
    </lineage>
</organism>
<dbReference type="AlphaFoldDB" id="A0A7X6DNP0"/>
<protein>
    <submittedName>
        <fullName evidence="1">Uncharacterized protein</fullName>
    </submittedName>
</protein>
<gene>
    <name evidence="1" type="ORF">MNODULE_07155</name>
</gene>
<name>A0A7X6DNP0_9BACT</name>